<dbReference type="EMBL" id="UOEK01000017">
    <property type="protein sequence ID" value="VAV91734.1"/>
    <property type="molecule type" value="Genomic_DNA"/>
</dbReference>
<keyword evidence="2" id="KW-1003">Cell membrane</keyword>
<dbReference type="InterPro" id="IPR003838">
    <property type="entry name" value="ABC3_permease_C"/>
</dbReference>
<accession>A0A3B0REG9</accession>
<dbReference type="AlphaFoldDB" id="A0A3B0REG9"/>
<evidence type="ECO:0000256" key="4">
    <source>
        <dbReference type="ARBA" id="ARBA00022989"/>
    </source>
</evidence>
<evidence type="ECO:0000259" key="8">
    <source>
        <dbReference type="Pfam" id="PF02687"/>
    </source>
</evidence>
<feature type="transmembrane region" description="Helical" evidence="7">
    <location>
        <begin position="25"/>
        <end position="45"/>
    </location>
</feature>
<feature type="transmembrane region" description="Helical" evidence="7">
    <location>
        <begin position="362"/>
        <end position="386"/>
    </location>
</feature>
<keyword evidence="5 7" id="KW-0472">Membrane</keyword>
<evidence type="ECO:0000256" key="6">
    <source>
        <dbReference type="ARBA" id="ARBA00038076"/>
    </source>
</evidence>
<organism evidence="9">
    <name type="scientific">hydrothermal vent metagenome</name>
    <dbReference type="NCBI Taxonomy" id="652676"/>
    <lineage>
        <taxon>unclassified sequences</taxon>
        <taxon>metagenomes</taxon>
        <taxon>ecological metagenomes</taxon>
    </lineage>
</organism>
<comment type="subcellular location">
    <subcellularLocation>
        <location evidence="1">Cell membrane</location>
        <topology evidence="1">Multi-pass membrane protein</topology>
    </subcellularLocation>
</comment>
<evidence type="ECO:0000256" key="3">
    <source>
        <dbReference type="ARBA" id="ARBA00022692"/>
    </source>
</evidence>
<evidence type="ECO:0000256" key="1">
    <source>
        <dbReference type="ARBA" id="ARBA00004651"/>
    </source>
</evidence>
<keyword evidence="3 7" id="KW-0812">Transmembrane</keyword>
<comment type="similarity">
    <text evidence="6">Belongs to the ABC-4 integral membrane protein family.</text>
</comment>
<evidence type="ECO:0000313" key="9">
    <source>
        <dbReference type="EMBL" id="VAV91734.1"/>
    </source>
</evidence>
<evidence type="ECO:0000256" key="5">
    <source>
        <dbReference type="ARBA" id="ARBA00023136"/>
    </source>
</evidence>
<dbReference type="GO" id="GO:0005886">
    <property type="term" value="C:plasma membrane"/>
    <property type="evidence" value="ECO:0007669"/>
    <property type="project" value="UniProtKB-SubCell"/>
</dbReference>
<gene>
    <name evidence="9" type="ORF">MNBD_ACTINO02-3161</name>
</gene>
<feature type="transmembrane region" description="Helical" evidence="7">
    <location>
        <begin position="327"/>
        <end position="350"/>
    </location>
</feature>
<sequence>MIRVYRNARDHLFVLGKVGHRRGALLVPMIGPLIVAALLVGQIGVGQNTQLGAVATFERLGAGHLSVSPLESFSSGETGIPQSTVDLFLTIPGVTAVYSQFTGDRVLARLVDRSALDQSVSPGGPTWPVIIINGNPTADPLVETISGRWMHRDEFAAVMTPGQSNATNYAVRDGGLVTIGGVGIPVVGVFNSDLGQAFGGRNVLISPRVAADLGYGARNANEVIIAVSDLDIVDTIVERVYETVDVGYPDLRISVYTGSLNDANTEIGIGLGRSSLILTLAVVLVGMMTQVLLTLQNIRHRRNEIGVRMILGHSFQSISAVFRNETLILGTIGASIGALIGTALTILHAQSTNVLPTLSLPILIGTVVFVVAVTSIGATLVVALSINDGAMSNMRQDQ</sequence>
<evidence type="ECO:0000256" key="7">
    <source>
        <dbReference type="SAM" id="Phobius"/>
    </source>
</evidence>
<dbReference type="InterPro" id="IPR050250">
    <property type="entry name" value="Macrolide_Exporter_MacB"/>
</dbReference>
<dbReference type="Pfam" id="PF02687">
    <property type="entry name" value="FtsX"/>
    <property type="match status" value="1"/>
</dbReference>
<evidence type="ECO:0000256" key="2">
    <source>
        <dbReference type="ARBA" id="ARBA00022475"/>
    </source>
</evidence>
<feature type="transmembrane region" description="Helical" evidence="7">
    <location>
        <begin position="276"/>
        <end position="295"/>
    </location>
</feature>
<keyword evidence="4 7" id="KW-1133">Transmembrane helix</keyword>
<name>A0A3B0REG9_9ZZZZ</name>
<dbReference type="PANTHER" id="PTHR30572">
    <property type="entry name" value="MEMBRANE COMPONENT OF TRANSPORTER-RELATED"/>
    <property type="match status" value="1"/>
</dbReference>
<reference evidence="9" key="1">
    <citation type="submission" date="2018-06" db="EMBL/GenBank/DDBJ databases">
        <authorList>
            <person name="Zhirakovskaya E."/>
        </authorList>
    </citation>
    <scope>NUCLEOTIDE SEQUENCE</scope>
</reference>
<feature type="domain" description="ABC3 transporter permease C-terminal" evidence="8">
    <location>
        <begin position="277"/>
        <end position="380"/>
    </location>
</feature>
<dbReference type="PANTHER" id="PTHR30572:SF4">
    <property type="entry name" value="ABC TRANSPORTER PERMEASE YTRF"/>
    <property type="match status" value="1"/>
</dbReference>
<proteinExistence type="inferred from homology"/>
<dbReference type="GO" id="GO:0022857">
    <property type="term" value="F:transmembrane transporter activity"/>
    <property type="evidence" value="ECO:0007669"/>
    <property type="project" value="TreeGrafter"/>
</dbReference>
<protein>
    <recommendedName>
        <fullName evidence="8">ABC3 transporter permease C-terminal domain-containing protein</fullName>
    </recommendedName>
</protein>